<name>A0A4U0UHI0_9PEZI</name>
<gene>
    <name evidence="2" type="ORF">B0A54_14872</name>
</gene>
<dbReference type="Proteomes" id="UP000310066">
    <property type="component" value="Unassembled WGS sequence"/>
</dbReference>
<evidence type="ECO:0000313" key="2">
    <source>
        <dbReference type="EMBL" id="TKA33995.1"/>
    </source>
</evidence>
<dbReference type="EMBL" id="NAJP01000082">
    <property type="protein sequence ID" value="TKA33995.1"/>
    <property type="molecule type" value="Genomic_DNA"/>
</dbReference>
<reference evidence="2 3" key="1">
    <citation type="submission" date="2017-03" db="EMBL/GenBank/DDBJ databases">
        <title>Genomes of endolithic fungi from Antarctica.</title>
        <authorList>
            <person name="Coleine C."/>
            <person name="Masonjones S."/>
            <person name="Stajich J.E."/>
        </authorList>
    </citation>
    <scope>NUCLEOTIDE SEQUENCE [LARGE SCALE GENOMIC DNA]</scope>
    <source>
        <strain evidence="2 3">CCFEE 5311</strain>
    </source>
</reference>
<sequence>MLDWQSSEYDFQTAADCEVIESYEGALPLRDSSPTARRVASTVVIKRVTVGIKEEYANLFFAWSLLDGTRMRVPKPLRLVQSPVESGPPLGYLVMGYLDGRSLDSCHGGACVRATADAVRFLHTHYLMLPETHVAPGPLGGGCAEDFPWGQDGAAKTFVDTDDLEQYANVRLSRYASDRSRRGFPSSADASHRQRDWNIKLQRQTLTLCHMDLSPRNILYMSDGTVGILDWSSLALYPVIFELASLSHCLHVGPLHERAMCRELLAVIKGFVTSPAYEAQEIDEDIAKLEALQSMSIRHAW</sequence>
<evidence type="ECO:0000313" key="3">
    <source>
        <dbReference type="Proteomes" id="UP000310066"/>
    </source>
</evidence>
<dbReference type="AlphaFoldDB" id="A0A4U0UHI0"/>
<dbReference type="SUPFAM" id="SSF56112">
    <property type="entry name" value="Protein kinase-like (PK-like)"/>
    <property type="match status" value="1"/>
</dbReference>
<dbReference type="PANTHER" id="PTHR21310:SF39">
    <property type="entry name" value="AMINOGLYCOSIDE PHOSPHOTRANSFERASE DOMAIN-CONTAINING PROTEIN"/>
    <property type="match status" value="1"/>
</dbReference>
<dbReference type="OrthoDB" id="3250044at2759"/>
<dbReference type="Pfam" id="PF01636">
    <property type="entry name" value="APH"/>
    <property type="match status" value="1"/>
</dbReference>
<dbReference type="PANTHER" id="PTHR21310">
    <property type="entry name" value="AMINOGLYCOSIDE PHOSPHOTRANSFERASE-RELATED-RELATED"/>
    <property type="match status" value="1"/>
</dbReference>
<protein>
    <recommendedName>
        <fullName evidence="1">Aminoglycoside phosphotransferase domain-containing protein</fullName>
    </recommendedName>
</protein>
<evidence type="ECO:0000259" key="1">
    <source>
        <dbReference type="Pfam" id="PF01636"/>
    </source>
</evidence>
<accession>A0A4U0UHI0</accession>
<dbReference type="InterPro" id="IPR011009">
    <property type="entry name" value="Kinase-like_dom_sf"/>
</dbReference>
<dbReference type="InterPro" id="IPR051678">
    <property type="entry name" value="AGP_Transferase"/>
</dbReference>
<proteinExistence type="predicted"/>
<dbReference type="Gene3D" id="3.90.1200.10">
    <property type="match status" value="1"/>
</dbReference>
<dbReference type="InterPro" id="IPR002575">
    <property type="entry name" value="Aminoglycoside_PTrfase"/>
</dbReference>
<organism evidence="2 3">
    <name type="scientific">Friedmanniomyces endolithicus</name>
    <dbReference type="NCBI Taxonomy" id="329885"/>
    <lineage>
        <taxon>Eukaryota</taxon>
        <taxon>Fungi</taxon>
        <taxon>Dikarya</taxon>
        <taxon>Ascomycota</taxon>
        <taxon>Pezizomycotina</taxon>
        <taxon>Dothideomycetes</taxon>
        <taxon>Dothideomycetidae</taxon>
        <taxon>Mycosphaerellales</taxon>
        <taxon>Teratosphaeriaceae</taxon>
        <taxon>Friedmanniomyces</taxon>
    </lineage>
</organism>
<dbReference type="STRING" id="329885.A0A4U0UHI0"/>
<comment type="caution">
    <text evidence="2">The sequence shown here is derived from an EMBL/GenBank/DDBJ whole genome shotgun (WGS) entry which is preliminary data.</text>
</comment>
<feature type="domain" description="Aminoglycoside phosphotransferase" evidence="1">
    <location>
        <begin position="68"/>
        <end position="247"/>
    </location>
</feature>